<reference evidence="2" key="2">
    <citation type="journal article" date="2013" name="PLoS ONE">
        <title>Genome implosion elicits host-confinement in Alcaligenaceae: evidence from the comparative genomics of Tetrathiobacter kashmirensis, a pathogen in the making.</title>
        <authorList>
            <person name="Ghosh W."/>
            <person name="Alam M."/>
            <person name="Roy C."/>
            <person name="Pyne P."/>
            <person name="George A."/>
            <person name="Chakraborty R."/>
            <person name="Majumder S."/>
            <person name="Agarwal A."/>
            <person name="Chakraborty S."/>
            <person name="Majumdar S."/>
            <person name="Gupta S.K."/>
        </authorList>
    </citation>
    <scope>NUCLEOTIDE SEQUENCE [LARGE SCALE GENOMIC DNA]</scope>
    <source>
        <strain evidence="2">WT001</strain>
    </source>
</reference>
<accession>I3UFW2</accession>
<proteinExistence type="predicted"/>
<dbReference type="HOGENOM" id="CLU_582296_0_0_4"/>
<evidence type="ECO:0000313" key="1">
    <source>
        <dbReference type="EMBL" id="AFK63900.1"/>
    </source>
</evidence>
<dbReference type="Proteomes" id="UP000005267">
    <property type="component" value="Chromosome"/>
</dbReference>
<dbReference type="RefSeq" id="WP_014751991.1">
    <property type="nucleotide sequence ID" value="NC_017964.1"/>
</dbReference>
<gene>
    <name evidence="1" type="ordered locus">TKWG_20915</name>
</gene>
<evidence type="ECO:0000313" key="2">
    <source>
        <dbReference type="Proteomes" id="UP000005267"/>
    </source>
</evidence>
<organism evidence="1 2">
    <name type="scientific">Advenella kashmirensis (strain DSM 17095 / LMG 22695 / WT001)</name>
    <name type="common">Tetrathiobacter kashmirensis</name>
    <dbReference type="NCBI Taxonomy" id="1036672"/>
    <lineage>
        <taxon>Bacteria</taxon>
        <taxon>Pseudomonadati</taxon>
        <taxon>Pseudomonadota</taxon>
        <taxon>Betaproteobacteria</taxon>
        <taxon>Burkholderiales</taxon>
        <taxon>Alcaligenaceae</taxon>
    </lineage>
</organism>
<dbReference type="STRING" id="1036672.TKWG_20915"/>
<dbReference type="KEGG" id="aka:TKWG_20915"/>
<protein>
    <submittedName>
        <fullName evidence="1">Uncharacterized protein</fullName>
    </submittedName>
</protein>
<reference evidence="1 2" key="1">
    <citation type="journal article" date="2011" name="J. Bacteriol.">
        <title>Whole-genome shotgun sequencing of the sulfur-oxidizing chemoautotroph Tetrathiobacter kashmirensis.</title>
        <authorList>
            <person name="Ghosh W."/>
            <person name="George A."/>
            <person name="Agarwal A."/>
            <person name="Raj P."/>
            <person name="Alam M."/>
            <person name="Pyne P."/>
            <person name="Das Gupta S.K."/>
        </authorList>
    </citation>
    <scope>NUCLEOTIDE SEQUENCE [LARGE SCALE GENOMIC DNA]</scope>
    <source>
        <strain evidence="1 2">WT001</strain>
    </source>
</reference>
<name>I3UFW2_ADVKW</name>
<dbReference type="OrthoDB" id="7221817at2"/>
<dbReference type="EMBL" id="CP003555">
    <property type="protein sequence ID" value="AFK63900.1"/>
    <property type="molecule type" value="Genomic_DNA"/>
</dbReference>
<dbReference type="Pfam" id="PF13289">
    <property type="entry name" value="SIR2_2"/>
    <property type="match status" value="1"/>
</dbReference>
<dbReference type="AlphaFoldDB" id="I3UFW2"/>
<keyword evidence="2" id="KW-1185">Reference proteome</keyword>
<sequence>MSEYFEIAYATASNRLCLFTGTGFSKAVTENDAPSWQGLLESVCDEAPNPTSLKEALFPSTGNNPLDLEEAAQVISIELTNVGKSIHHEIANQIRQLTLKGDTSDLVKFLGTRSFKVITTNYDKLLESLAGNLSCQSLTPGLPIPRSQARVKIYHVHGSVDSPDNMVVTSDDYFKFINAESYFSRKLSTVLHENTIVIIGYSLGDTNLKAIISDYKGFSRNHVIGSNIFLVSRSTVAQHIKDYYSHCYGIRVIDQTEVASFFRQLNAAMPEAEKRMADSIDNIRKVIFENNSFTKNYLRIENTFFEIVSSLAAIGVSINHTRVVKMFGEVISTKIELTRENGAWDQYEHLARWLIYLASILDLKGTSIEKTFLDATLISMNTMRRELYVGYSWHAYKSWANRWSGVIGSNRTLIRNYIETHTTWADALAVVRGV</sequence>